<organism evidence="2 3">
    <name type="scientific">Floridaenema fluviatile BLCC-F154</name>
    <dbReference type="NCBI Taxonomy" id="3153640"/>
    <lineage>
        <taxon>Bacteria</taxon>
        <taxon>Bacillati</taxon>
        <taxon>Cyanobacteriota</taxon>
        <taxon>Cyanophyceae</taxon>
        <taxon>Oscillatoriophycideae</taxon>
        <taxon>Aerosakkonematales</taxon>
        <taxon>Aerosakkonemataceae</taxon>
        <taxon>Floridanema</taxon>
        <taxon>Floridanema fluviatile</taxon>
    </lineage>
</organism>
<dbReference type="Proteomes" id="UP001576776">
    <property type="component" value="Unassembled WGS sequence"/>
</dbReference>
<name>A0ABV4YB10_9CYAN</name>
<dbReference type="Gene3D" id="2.60.40.10">
    <property type="entry name" value="Immunoglobulins"/>
    <property type="match status" value="1"/>
</dbReference>
<dbReference type="InterPro" id="IPR013783">
    <property type="entry name" value="Ig-like_fold"/>
</dbReference>
<dbReference type="InterPro" id="IPR011635">
    <property type="entry name" value="CARDB"/>
</dbReference>
<feature type="domain" description="CARDB" evidence="1">
    <location>
        <begin position="51"/>
        <end position="179"/>
    </location>
</feature>
<dbReference type="EMBL" id="JBHFNS010000050">
    <property type="protein sequence ID" value="MFB2935980.1"/>
    <property type="molecule type" value="Genomic_DNA"/>
</dbReference>
<accession>A0ABV4YB10</accession>
<reference evidence="2 3" key="1">
    <citation type="submission" date="2024-09" db="EMBL/GenBank/DDBJ databases">
        <title>Floridaenema gen nov. (Aerosakkonemataceae, Aerosakkonematales ord. nov., Cyanobacteria) from benthic tropical and subtropical fresh waters, with the description of four new species.</title>
        <authorList>
            <person name="Moretto J.A."/>
            <person name="Berthold D.E."/>
            <person name="Lefler F.W."/>
            <person name="Huang I.-S."/>
            <person name="Laughinghouse H. IV."/>
        </authorList>
    </citation>
    <scope>NUCLEOTIDE SEQUENCE [LARGE SCALE GENOMIC DNA]</scope>
    <source>
        <strain evidence="2 3">BLCC-F154</strain>
    </source>
</reference>
<sequence>MGFTIKLASLLGLWAVIASPVIAQINIPRIPRSTPFPRPTIYPRPIPLSGSPDLIIENFNVGTPRRSGQRIEIPVTVTVKNRGQASANRFKLAIDYTAEDREFVGSFKVPGESNMWYPFTDSELAAGESKTFRGTFIFNNRRGISSTDLTAKADSCSGDEFMPGYCRVQESSETNNTRTVSGISLR</sequence>
<evidence type="ECO:0000259" key="1">
    <source>
        <dbReference type="Pfam" id="PF07705"/>
    </source>
</evidence>
<comment type="caution">
    <text evidence="2">The sequence shown here is derived from an EMBL/GenBank/DDBJ whole genome shotgun (WGS) entry which is preliminary data.</text>
</comment>
<protein>
    <submittedName>
        <fullName evidence="2">CARDB domain-containing protein</fullName>
    </submittedName>
</protein>
<proteinExistence type="predicted"/>
<evidence type="ECO:0000313" key="3">
    <source>
        <dbReference type="Proteomes" id="UP001576776"/>
    </source>
</evidence>
<dbReference type="Pfam" id="PF07705">
    <property type="entry name" value="CARDB"/>
    <property type="match status" value="1"/>
</dbReference>
<gene>
    <name evidence="2" type="ORF">ACE1B6_12065</name>
</gene>
<evidence type="ECO:0000313" key="2">
    <source>
        <dbReference type="EMBL" id="MFB2935980.1"/>
    </source>
</evidence>
<keyword evidence="3" id="KW-1185">Reference proteome</keyword>
<dbReference type="RefSeq" id="WP_413257481.1">
    <property type="nucleotide sequence ID" value="NZ_JBHFNS010000050.1"/>
</dbReference>